<dbReference type="AlphaFoldDB" id="A0A1S7R8T4"/>
<dbReference type="GO" id="GO:0070291">
    <property type="term" value="P:N-acylethanolamine metabolic process"/>
    <property type="evidence" value="ECO:0007669"/>
    <property type="project" value="TreeGrafter"/>
</dbReference>
<dbReference type="CDD" id="cd08566">
    <property type="entry name" value="GDPD_AtGDE_like"/>
    <property type="match status" value="1"/>
</dbReference>
<protein>
    <submittedName>
        <fullName evidence="2">Glycerophosphoryl diester phosphodiesterase</fullName>
    </submittedName>
</protein>
<evidence type="ECO:0000259" key="1">
    <source>
        <dbReference type="PROSITE" id="PS51704"/>
    </source>
</evidence>
<dbReference type="PANTHER" id="PTHR46320">
    <property type="entry name" value="GLYCEROPHOSPHODIESTER PHOSPHODIESTERASE 1"/>
    <property type="match status" value="1"/>
</dbReference>
<dbReference type="Gene3D" id="3.20.20.190">
    <property type="entry name" value="Phosphatidylinositol (PI) phosphodiesterase"/>
    <property type="match status" value="1"/>
</dbReference>
<dbReference type="EMBL" id="FBWC01000022">
    <property type="protein sequence ID" value="CUX48780.1"/>
    <property type="molecule type" value="Genomic_DNA"/>
</dbReference>
<dbReference type="GO" id="GO:0008889">
    <property type="term" value="F:glycerophosphodiester phosphodiesterase activity"/>
    <property type="evidence" value="ECO:0007669"/>
    <property type="project" value="TreeGrafter"/>
</dbReference>
<dbReference type="Pfam" id="PF03009">
    <property type="entry name" value="GDPD"/>
    <property type="match status" value="1"/>
</dbReference>
<dbReference type="RefSeq" id="WP_080867313.1">
    <property type="nucleotide sequence ID" value="NZ_LT009731.1"/>
</dbReference>
<dbReference type="Proteomes" id="UP000191897">
    <property type="component" value="Unassembled WGS sequence"/>
</dbReference>
<reference evidence="2 3" key="1">
    <citation type="submission" date="2016-01" db="EMBL/GenBank/DDBJ databases">
        <authorList>
            <person name="Oliw E.H."/>
        </authorList>
    </citation>
    <scope>NUCLEOTIDE SEQUENCE [LARGE SCALE GENOMIC DNA]</scope>
    <source>
        <strain evidence="2 3">Kerr 14</strain>
    </source>
</reference>
<name>A0A1S7R8T4_AGRTU</name>
<dbReference type="GO" id="GO:0006644">
    <property type="term" value="P:phospholipid metabolic process"/>
    <property type="evidence" value="ECO:0007669"/>
    <property type="project" value="TreeGrafter"/>
</dbReference>
<dbReference type="InterPro" id="IPR017946">
    <property type="entry name" value="PLC-like_Pdiesterase_TIM-brl"/>
</dbReference>
<dbReference type="PROSITE" id="PS51704">
    <property type="entry name" value="GP_PDE"/>
    <property type="match status" value="1"/>
</dbReference>
<dbReference type="GO" id="GO:0006580">
    <property type="term" value="P:ethanolamine metabolic process"/>
    <property type="evidence" value="ECO:0007669"/>
    <property type="project" value="TreeGrafter"/>
</dbReference>
<proteinExistence type="predicted"/>
<dbReference type="SMR" id="A0A1S7R8T4"/>
<organism evidence="2 3">
    <name type="scientific">Agrobacterium tumefaciens str. Kerr 14</name>
    <dbReference type="NCBI Taxonomy" id="1183424"/>
    <lineage>
        <taxon>Bacteria</taxon>
        <taxon>Pseudomonadati</taxon>
        <taxon>Pseudomonadota</taxon>
        <taxon>Alphaproteobacteria</taxon>
        <taxon>Hyphomicrobiales</taxon>
        <taxon>Rhizobiaceae</taxon>
        <taxon>Rhizobium/Agrobacterium group</taxon>
        <taxon>Agrobacterium</taxon>
        <taxon>Agrobacterium tumefaciens complex</taxon>
    </lineage>
</organism>
<accession>A0A1S7R8T4</accession>
<sequence length="299" mass="32828">MHRTLATSHNTSNPCNVLALCSRDNPAILTIAHRGFWTATAENSLASVRAAVAAGVEMIEIDTQATADGRLVVIHDETLDRTTTGKGTVSALPFEVVRAAKLKAGAGGDAADVTHECVPTLEELLEEARSKITVNIDIKFTRDLPQVMETVLRLGVEDQVLVKTDIDPEASRFEVLDTDWFGKIPHMPMFPVRKGRFAEDLRRIEALKAPMIEVKFTDIADLAEGRAEMERQNIRLWINTLDVAHCLDFNDTRALKEPEAVWGALAEAGVGAIQTDEVEAFASWLKMDAGKHGHDERAP</sequence>
<dbReference type="InterPro" id="IPR032160">
    <property type="entry name" value="DUF4996"/>
</dbReference>
<dbReference type="Pfam" id="PF16387">
    <property type="entry name" value="DUF4996"/>
    <property type="match status" value="1"/>
</dbReference>
<dbReference type="InterPro" id="IPR030395">
    <property type="entry name" value="GP_PDE_dom"/>
</dbReference>
<feature type="domain" description="GP-PDE" evidence="1">
    <location>
        <begin position="28"/>
        <end position="285"/>
    </location>
</feature>
<evidence type="ECO:0000313" key="2">
    <source>
        <dbReference type="EMBL" id="CUX48780.1"/>
    </source>
</evidence>
<evidence type="ECO:0000313" key="3">
    <source>
        <dbReference type="Proteomes" id="UP000191897"/>
    </source>
</evidence>
<dbReference type="SUPFAM" id="SSF51695">
    <property type="entry name" value="PLC-like phosphodiesterases"/>
    <property type="match status" value="1"/>
</dbReference>
<dbReference type="PANTHER" id="PTHR46320:SF1">
    <property type="entry name" value="GLYCEROPHOSPHODIESTER PHOSPHODIESTERASE 1"/>
    <property type="match status" value="1"/>
</dbReference>
<dbReference type="GO" id="GO:0005886">
    <property type="term" value="C:plasma membrane"/>
    <property type="evidence" value="ECO:0007669"/>
    <property type="project" value="TreeGrafter"/>
</dbReference>
<gene>
    <name evidence="2" type="ORF">AGR4C_Lc120131</name>
</gene>